<protein>
    <submittedName>
        <fullName evidence="2">Uncharacterized protein</fullName>
    </submittedName>
</protein>
<feature type="compositionally biased region" description="Basic and acidic residues" evidence="1">
    <location>
        <begin position="73"/>
        <end position="89"/>
    </location>
</feature>
<dbReference type="RefSeq" id="WP_377199600.1">
    <property type="nucleotide sequence ID" value="NZ_JBHUHF010000001.1"/>
</dbReference>
<dbReference type="EMBL" id="JBHUHF010000001">
    <property type="protein sequence ID" value="MFD2027881.1"/>
    <property type="molecule type" value="Genomic_DNA"/>
</dbReference>
<organism evidence="2 3">
    <name type="scientific">Promicromonospora aerolata</name>
    <dbReference type="NCBI Taxonomy" id="195749"/>
    <lineage>
        <taxon>Bacteria</taxon>
        <taxon>Bacillati</taxon>
        <taxon>Actinomycetota</taxon>
        <taxon>Actinomycetes</taxon>
        <taxon>Micrococcales</taxon>
        <taxon>Promicromonosporaceae</taxon>
        <taxon>Promicromonospora</taxon>
    </lineage>
</organism>
<reference evidence="3" key="1">
    <citation type="journal article" date="2019" name="Int. J. Syst. Evol. Microbiol.">
        <title>The Global Catalogue of Microorganisms (GCM) 10K type strain sequencing project: providing services to taxonomists for standard genome sequencing and annotation.</title>
        <authorList>
            <consortium name="The Broad Institute Genomics Platform"/>
            <consortium name="The Broad Institute Genome Sequencing Center for Infectious Disease"/>
            <person name="Wu L."/>
            <person name="Ma J."/>
        </authorList>
    </citation>
    <scope>NUCLEOTIDE SEQUENCE [LARGE SCALE GENOMIC DNA]</scope>
    <source>
        <strain evidence="3">CCM 7043</strain>
    </source>
</reference>
<evidence type="ECO:0000313" key="2">
    <source>
        <dbReference type="EMBL" id="MFD2027881.1"/>
    </source>
</evidence>
<comment type="caution">
    <text evidence="2">The sequence shown here is derived from an EMBL/GenBank/DDBJ whole genome shotgun (WGS) entry which is preliminary data.</text>
</comment>
<dbReference type="Proteomes" id="UP001597338">
    <property type="component" value="Unassembled WGS sequence"/>
</dbReference>
<evidence type="ECO:0000256" key="1">
    <source>
        <dbReference type="SAM" id="MobiDB-lite"/>
    </source>
</evidence>
<feature type="compositionally biased region" description="Low complexity" evidence="1">
    <location>
        <begin position="8"/>
        <end position="55"/>
    </location>
</feature>
<sequence length="122" mass="12029">MNEPENQSADPASSADSPATAAESAAAAVPATGAEPGTGAGPAVAAGSAVAAAPATNGDGPARRRGPRRAVRRGTEREAVPGVSADERPAGWGEGADGRTASDAGHDSNDEQLRRDVPPHWA</sequence>
<keyword evidence="3" id="KW-1185">Reference proteome</keyword>
<gene>
    <name evidence="2" type="ORF">ACFSL2_20450</name>
</gene>
<feature type="compositionally biased region" description="Basic and acidic residues" evidence="1">
    <location>
        <begin position="104"/>
        <end position="122"/>
    </location>
</feature>
<feature type="compositionally biased region" description="Basic residues" evidence="1">
    <location>
        <begin position="63"/>
        <end position="72"/>
    </location>
</feature>
<proteinExistence type="predicted"/>
<accession>A0ABW4VD84</accession>
<evidence type="ECO:0000313" key="3">
    <source>
        <dbReference type="Proteomes" id="UP001597338"/>
    </source>
</evidence>
<feature type="region of interest" description="Disordered" evidence="1">
    <location>
        <begin position="1"/>
        <end position="122"/>
    </location>
</feature>
<name>A0ABW4VD84_9MICO</name>